<evidence type="ECO:0000256" key="2">
    <source>
        <dbReference type="RuleBase" id="RU003847"/>
    </source>
</evidence>
<protein>
    <submittedName>
        <fullName evidence="5">(P)ppGpp synthetase I, SpoT/RelA</fullName>
    </submittedName>
</protein>
<dbReference type="CDD" id="cd00077">
    <property type="entry name" value="HDc"/>
    <property type="match status" value="1"/>
</dbReference>
<proteinExistence type="inferred from homology"/>
<dbReference type="FunFam" id="3.10.20.30:FF:000002">
    <property type="entry name" value="GTP pyrophosphokinase (RelA/SpoT)"/>
    <property type="match status" value="1"/>
</dbReference>
<dbReference type="InterPro" id="IPR004811">
    <property type="entry name" value="RelA/Spo_fam"/>
</dbReference>
<dbReference type="GO" id="GO:0015969">
    <property type="term" value="P:guanosine tetraphosphate metabolic process"/>
    <property type="evidence" value="ECO:0007669"/>
    <property type="project" value="InterPro"/>
</dbReference>
<dbReference type="PANTHER" id="PTHR21262">
    <property type="entry name" value="GUANOSINE-3',5'-BIS DIPHOSPHATE 3'-PYROPHOSPHOHYDROLASE"/>
    <property type="match status" value="1"/>
</dbReference>
<dbReference type="Gene3D" id="1.10.3210.10">
    <property type="entry name" value="Hypothetical protein af1432"/>
    <property type="match status" value="1"/>
</dbReference>
<dbReference type="InterPro" id="IPR033655">
    <property type="entry name" value="TGS_RelA/SpoT"/>
</dbReference>
<dbReference type="PATRIC" id="fig|1619045.3.peg.163"/>
<comment type="function">
    <text evidence="2">In eubacteria ppGpp (guanosine 3'-diphosphate 5'-diphosphate) is a mediator of the stringent response that coordinates a variety of cellular activities in response to changes in nutritional abundance.</text>
</comment>
<dbReference type="InterPro" id="IPR043519">
    <property type="entry name" value="NT_sf"/>
</dbReference>
<feature type="domain" description="HD" evidence="3">
    <location>
        <begin position="71"/>
        <end position="169"/>
    </location>
</feature>
<dbReference type="Proteomes" id="UP000034927">
    <property type="component" value="Unassembled WGS sequence"/>
</dbReference>
<dbReference type="InterPro" id="IPR012676">
    <property type="entry name" value="TGS-like"/>
</dbReference>
<dbReference type="InterPro" id="IPR004095">
    <property type="entry name" value="TGS"/>
</dbReference>
<dbReference type="PROSITE" id="PS51880">
    <property type="entry name" value="TGS"/>
    <property type="match status" value="1"/>
</dbReference>
<dbReference type="FunFam" id="1.10.3210.10:FF:000001">
    <property type="entry name" value="GTP pyrophosphokinase RelA"/>
    <property type="match status" value="1"/>
</dbReference>
<dbReference type="FunFam" id="3.30.460.10:FF:000001">
    <property type="entry name" value="GTP pyrophosphokinase RelA"/>
    <property type="match status" value="1"/>
</dbReference>
<dbReference type="Gene3D" id="3.10.20.30">
    <property type="match status" value="1"/>
</dbReference>
<dbReference type="SMART" id="SM00954">
    <property type="entry name" value="RelA_SpoT"/>
    <property type="match status" value="1"/>
</dbReference>
<feature type="domain" description="TGS" evidence="4">
    <location>
        <begin position="409"/>
        <end position="470"/>
    </location>
</feature>
<sequence>MKDNSINGINNSTNNLIMTNNIVVKQDAKIADLIKMVKSYSKNADADMVQLAYDFAEKAHTGQLRKSGVPYIIHPLTTAHILAQMEIEPSIIVAALLHDVPEDTEITLEEIEKNFGKDVANMVRGITKLGKLKYRGIERYIENLRKMFIAMAEDIRVMIIKFADRIHNLSTLSALPEKKRYRVALESLEIYAPIANRLGMGEFKGLLEDLAFPYIFPKDYEKVKLIRESVITEKSAFLEKVISTIKHELKAFDIPTISISGREKQLYSLYEKLMRKNWEVTNVYDIVAGRIIVPDLGDCYAALGIIHKLWRPLKGRIKDYIAQPKPNGYQSLHTTVFAGEGKIIEFQIRTKKMHEEAEYGIAAHWHYDEKGHKLPSRDIKWAQELAGMQKEILNNIKDLEEIKVDFFKNRIFAFTPKGDVIDLPEGATPVDFAYHIHTDIGNKCNGAKINDQLVSLDTIIKGGDVIEIITDKNRKGPSPDWLKFVKTHMAKVHIKATLDKSRLAWFKNIIKKPPNR</sequence>
<dbReference type="SUPFAM" id="SSF109604">
    <property type="entry name" value="HD-domain/PDEase-like"/>
    <property type="match status" value="1"/>
</dbReference>
<dbReference type="GO" id="GO:0005886">
    <property type="term" value="C:plasma membrane"/>
    <property type="evidence" value="ECO:0007669"/>
    <property type="project" value="TreeGrafter"/>
</dbReference>
<organism evidence="5 6">
    <name type="scientific">Candidatus Magasanikbacteria bacterium GW2011_GWC2_34_16</name>
    <dbReference type="NCBI Taxonomy" id="1619045"/>
    <lineage>
        <taxon>Bacteria</taxon>
        <taxon>Candidatus Magasanikiibacteriota</taxon>
    </lineage>
</organism>
<comment type="similarity">
    <text evidence="2">Belongs to the relA/spoT family.</text>
</comment>
<dbReference type="InterPro" id="IPR003607">
    <property type="entry name" value="HD/PDEase_dom"/>
</dbReference>
<comment type="pathway">
    <text evidence="1">Purine metabolism.</text>
</comment>
<dbReference type="Pfam" id="PF13328">
    <property type="entry name" value="HD_4"/>
    <property type="match status" value="1"/>
</dbReference>
<gene>
    <name evidence="5" type="ORF">UR53_C0001G0157</name>
</gene>
<evidence type="ECO:0000313" key="6">
    <source>
        <dbReference type="Proteomes" id="UP000034927"/>
    </source>
</evidence>
<dbReference type="InterPro" id="IPR007685">
    <property type="entry name" value="RelA_SpoT"/>
</dbReference>
<dbReference type="PROSITE" id="PS51831">
    <property type="entry name" value="HD"/>
    <property type="match status" value="1"/>
</dbReference>
<evidence type="ECO:0000313" key="5">
    <source>
        <dbReference type="EMBL" id="KKP59657.1"/>
    </source>
</evidence>
<dbReference type="EMBL" id="LBPO01000001">
    <property type="protein sequence ID" value="KKP59657.1"/>
    <property type="molecule type" value="Genomic_DNA"/>
</dbReference>
<dbReference type="Pfam" id="PF02824">
    <property type="entry name" value="TGS"/>
    <property type="match status" value="1"/>
</dbReference>
<dbReference type="SUPFAM" id="SSF81301">
    <property type="entry name" value="Nucleotidyltransferase"/>
    <property type="match status" value="1"/>
</dbReference>
<dbReference type="InterPro" id="IPR006674">
    <property type="entry name" value="HD_domain"/>
</dbReference>
<evidence type="ECO:0000259" key="3">
    <source>
        <dbReference type="PROSITE" id="PS51831"/>
    </source>
</evidence>
<reference evidence="5 6" key="1">
    <citation type="journal article" date="2015" name="Nature">
        <title>rRNA introns, odd ribosomes, and small enigmatic genomes across a large radiation of phyla.</title>
        <authorList>
            <person name="Brown C.T."/>
            <person name="Hug L.A."/>
            <person name="Thomas B.C."/>
            <person name="Sharon I."/>
            <person name="Castelle C.J."/>
            <person name="Singh A."/>
            <person name="Wilkins M.J."/>
            <person name="Williams K.H."/>
            <person name="Banfield J.F."/>
        </authorList>
    </citation>
    <scope>NUCLEOTIDE SEQUENCE [LARGE SCALE GENOMIC DNA]</scope>
</reference>
<dbReference type="InterPro" id="IPR012675">
    <property type="entry name" value="Beta-grasp_dom_sf"/>
</dbReference>
<evidence type="ECO:0000256" key="1">
    <source>
        <dbReference type="ARBA" id="ARBA00025704"/>
    </source>
</evidence>
<name>A0A0G0DWZ8_9BACT</name>
<dbReference type="SMART" id="SM00471">
    <property type="entry name" value="HDc"/>
    <property type="match status" value="1"/>
</dbReference>
<evidence type="ECO:0000259" key="4">
    <source>
        <dbReference type="PROSITE" id="PS51880"/>
    </source>
</evidence>
<dbReference type="Pfam" id="PF04607">
    <property type="entry name" value="RelA_SpoT"/>
    <property type="match status" value="1"/>
</dbReference>
<dbReference type="PANTHER" id="PTHR21262:SF31">
    <property type="entry name" value="GTP PYROPHOSPHOKINASE"/>
    <property type="match status" value="1"/>
</dbReference>
<dbReference type="Gene3D" id="3.30.460.10">
    <property type="entry name" value="Beta Polymerase, domain 2"/>
    <property type="match status" value="1"/>
</dbReference>
<dbReference type="CDD" id="cd01668">
    <property type="entry name" value="TGS_RSH"/>
    <property type="match status" value="1"/>
</dbReference>
<comment type="caution">
    <text evidence="5">The sequence shown here is derived from an EMBL/GenBank/DDBJ whole genome shotgun (WGS) entry which is preliminary data.</text>
</comment>
<dbReference type="SUPFAM" id="SSF81271">
    <property type="entry name" value="TGS-like"/>
    <property type="match status" value="1"/>
</dbReference>
<dbReference type="CDD" id="cd05399">
    <property type="entry name" value="NT_Rel-Spo_like"/>
    <property type="match status" value="1"/>
</dbReference>
<accession>A0A0G0DWZ8</accession>
<dbReference type="AlphaFoldDB" id="A0A0G0DWZ8"/>
<dbReference type="NCBIfam" id="TIGR00691">
    <property type="entry name" value="spoT_relA"/>
    <property type="match status" value="1"/>
</dbReference>